<comment type="similarity">
    <text evidence="1 10">Belongs to the adaptor complexes medium subunit family. Delta-COP subfamily.</text>
</comment>
<dbReference type="FunFam" id="3.30.450.60:FF:000003">
    <property type="entry name" value="Coatomer subunit delta"/>
    <property type="match status" value="1"/>
</dbReference>
<comment type="function">
    <text evidence="10">The coatomer is a cytosolic protein complex that binds to dilysine motifs and reversibly associates with Golgi non-clathrin-coated vesicles, which further mediate biosynthetic protein transport from the ER, via the Golgi up to the trans Golgi network. Coatomer complex is required for budding from Golgi membranes, and is essential for the retrograde Golgi-to-ER transport of dilysine-tagged proteins.</text>
</comment>
<dbReference type="PANTHER" id="PTHR10121:SF0">
    <property type="entry name" value="COATOMER SUBUNIT DELTA"/>
    <property type="match status" value="1"/>
</dbReference>
<keyword evidence="5 10" id="KW-0931">ER-Golgi transport</keyword>
<dbReference type="OrthoDB" id="10266042at2759"/>
<evidence type="ECO:0000256" key="4">
    <source>
        <dbReference type="ARBA" id="ARBA00022490"/>
    </source>
</evidence>
<accession>A0A1U7LWM2</accession>
<dbReference type="SUPFAM" id="SSF49447">
    <property type="entry name" value="Second domain of Mu2 adaptin subunit (ap50) of ap2 adaptor"/>
    <property type="match status" value="1"/>
</dbReference>
<dbReference type="GO" id="GO:0051645">
    <property type="term" value="P:Golgi localization"/>
    <property type="evidence" value="ECO:0007669"/>
    <property type="project" value="TreeGrafter"/>
</dbReference>
<evidence type="ECO:0000256" key="12">
    <source>
        <dbReference type="SAM" id="MobiDB-lite"/>
    </source>
</evidence>
<dbReference type="Pfam" id="PF00928">
    <property type="entry name" value="Adap_comp_sub"/>
    <property type="match status" value="1"/>
</dbReference>
<dbReference type="OMA" id="VQFRTHP"/>
<dbReference type="PROSITE" id="PS51072">
    <property type="entry name" value="MHD"/>
    <property type="match status" value="1"/>
</dbReference>
<dbReference type="EMBL" id="LXFE01000126">
    <property type="protein sequence ID" value="OLL27018.1"/>
    <property type="molecule type" value="Genomic_DNA"/>
</dbReference>
<dbReference type="PANTHER" id="PTHR10121">
    <property type="entry name" value="COATOMER SUBUNIT DELTA"/>
    <property type="match status" value="1"/>
</dbReference>
<keyword evidence="7 10" id="KW-0333">Golgi apparatus</keyword>
<evidence type="ECO:0000259" key="13">
    <source>
        <dbReference type="PROSITE" id="PS51072"/>
    </source>
</evidence>
<dbReference type="SUPFAM" id="SSF64356">
    <property type="entry name" value="SNARE-like"/>
    <property type="match status" value="1"/>
</dbReference>
<dbReference type="AlphaFoldDB" id="A0A1U7LWM2"/>
<dbReference type="GO" id="GO:0000139">
    <property type="term" value="C:Golgi membrane"/>
    <property type="evidence" value="ECO:0007669"/>
    <property type="project" value="UniProtKB-SubCell"/>
</dbReference>
<evidence type="ECO:0000256" key="5">
    <source>
        <dbReference type="ARBA" id="ARBA00022892"/>
    </source>
</evidence>
<dbReference type="InterPro" id="IPR028565">
    <property type="entry name" value="MHD"/>
</dbReference>
<keyword evidence="3 10" id="KW-0813">Transport</keyword>
<keyword evidence="15" id="KW-1185">Reference proteome</keyword>
<evidence type="ECO:0000256" key="3">
    <source>
        <dbReference type="ARBA" id="ARBA00022448"/>
    </source>
</evidence>
<dbReference type="Gene3D" id="3.30.450.60">
    <property type="match status" value="1"/>
</dbReference>
<dbReference type="InterPro" id="IPR027059">
    <property type="entry name" value="Coatomer_dsu"/>
</dbReference>
<evidence type="ECO:0000256" key="8">
    <source>
        <dbReference type="ARBA" id="ARBA00023136"/>
    </source>
</evidence>
<organism evidence="14 15">
    <name type="scientific">Neolecta irregularis (strain DAH-3)</name>
    <dbReference type="NCBI Taxonomy" id="1198029"/>
    <lineage>
        <taxon>Eukaryota</taxon>
        <taxon>Fungi</taxon>
        <taxon>Dikarya</taxon>
        <taxon>Ascomycota</taxon>
        <taxon>Taphrinomycotina</taxon>
        <taxon>Neolectales</taxon>
        <taxon>Neolectaceae</taxon>
        <taxon>Neolecta</taxon>
    </lineage>
</organism>
<comment type="caution">
    <text evidence="14">The sequence shown here is derived from an EMBL/GenBank/DDBJ whole genome shotgun (WGS) entry which is preliminary data.</text>
</comment>
<keyword evidence="8 10" id="KW-0472">Membrane</keyword>
<feature type="region of interest" description="Disordered" evidence="12">
    <location>
        <begin position="169"/>
        <end position="228"/>
    </location>
</feature>
<evidence type="ECO:0000256" key="11">
    <source>
        <dbReference type="RuleBase" id="RU366052"/>
    </source>
</evidence>
<evidence type="ECO:0000256" key="7">
    <source>
        <dbReference type="ARBA" id="ARBA00023034"/>
    </source>
</evidence>
<dbReference type="GO" id="GO:0015031">
    <property type="term" value="P:protein transport"/>
    <property type="evidence" value="ECO:0007669"/>
    <property type="project" value="UniProtKB-KW"/>
</dbReference>
<dbReference type="Pfam" id="PF01217">
    <property type="entry name" value="Clat_adaptor_s"/>
    <property type="match status" value="1"/>
</dbReference>
<evidence type="ECO:0000256" key="9">
    <source>
        <dbReference type="ARBA" id="ARBA00023329"/>
    </source>
</evidence>
<dbReference type="Gene3D" id="2.60.40.1170">
    <property type="entry name" value="Mu homology domain, subdomain B"/>
    <property type="match status" value="2"/>
</dbReference>
<dbReference type="CDD" id="cd14830">
    <property type="entry name" value="Delta_COP_N"/>
    <property type="match status" value="1"/>
</dbReference>
<evidence type="ECO:0000256" key="2">
    <source>
        <dbReference type="ARBA" id="ARBA00011775"/>
    </source>
</evidence>
<proteinExistence type="inferred from homology"/>
<evidence type="ECO:0000256" key="6">
    <source>
        <dbReference type="ARBA" id="ARBA00022927"/>
    </source>
</evidence>
<comment type="subcellular location">
    <subcellularLocation>
        <location evidence="10 11">Cytoplasm</location>
    </subcellularLocation>
    <subcellularLocation>
        <location evidence="10 11">Cytoplasmic vesicle</location>
        <location evidence="10 11">COPI-coated vesicle membrane</location>
        <topology evidence="10 11">Peripheral membrane protein</topology>
        <orientation evidence="10 11">Cytoplasmic side</orientation>
    </subcellularLocation>
    <subcellularLocation>
        <location evidence="10 11">Golgi apparatus membrane</location>
        <topology evidence="10 11">Peripheral membrane protein</topology>
        <orientation evidence="10 11">Cytoplasmic side</orientation>
    </subcellularLocation>
</comment>
<dbReference type="InterPro" id="IPR011012">
    <property type="entry name" value="Longin-like_dom_sf"/>
</dbReference>
<gene>
    <name evidence="14" type="ORF">NEOLI_000033</name>
</gene>
<evidence type="ECO:0000256" key="1">
    <source>
        <dbReference type="ARBA" id="ARBA00010516"/>
    </source>
</evidence>
<keyword evidence="4 10" id="KW-0963">Cytoplasm</keyword>
<dbReference type="InterPro" id="IPR022775">
    <property type="entry name" value="AP_mu_sigma_su"/>
</dbReference>
<dbReference type="STRING" id="1198029.A0A1U7LWM2"/>
<feature type="domain" description="MHD" evidence="13">
    <location>
        <begin position="272"/>
        <end position="508"/>
    </location>
</feature>
<keyword evidence="6 10" id="KW-0653">Protein transport</keyword>
<feature type="region of interest" description="Disordered" evidence="12">
    <location>
        <begin position="254"/>
        <end position="274"/>
    </location>
</feature>
<name>A0A1U7LWM2_NEOID</name>
<dbReference type="GO" id="GO:0030126">
    <property type="term" value="C:COPI vesicle coat"/>
    <property type="evidence" value="ECO:0007669"/>
    <property type="project" value="UniProtKB-UniRule"/>
</dbReference>
<feature type="compositionally biased region" description="Basic and acidic residues" evidence="12">
    <location>
        <begin position="256"/>
        <end position="274"/>
    </location>
</feature>
<dbReference type="InterPro" id="IPR036168">
    <property type="entry name" value="AP2_Mu_C_sf"/>
</dbReference>
<dbReference type="GO" id="GO:0006890">
    <property type="term" value="P:retrograde vesicle-mediated transport, Golgi to endoplasmic reticulum"/>
    <property type="evidence" value="ECO:0007669"/>
    <property type="project" value="UniProtKB-UniRule"/>
</dbReference>
<keyword evidence="9 10" id="KW-0968">Cytoplasmic vesicle</keyword>
<sequence length="508" mass="56802">MVVLAAAICTRGGKPVVSRHFKDLPRSRIEALLAAFPRLASPGAQHTTVETDMVRYVYQPLEELYMLLITNRHSNILQDIGTLHLFASLVTSLCRSCDERDILNNSFDLLSAFDEVVSLGYRESVSLAQVKTILEMDSHEEKIQDIISRNKELEAVEERKRRAKQLELQRKEMSKRGISSHSSASTSFYAPPIQKTSSSTFSYDSYSEKLPSSKPAIPSGKGMQLSKKSKTSGMLEAVRSEIDAATHEAATLLPSHTREPSDHRKSLEKPHREGVHLQINENVKGKVNRDGALEQVEIKGDIQLSVSESSLGKIALSINCNSPISQFQTHPNVDKKSFQSDWIIKLRDPNRSFPMNQSLGVVRWSQKSQNLKLPLSLNFWPSPSGQGVCDINIEYELADDSHELDDVVVSIPLRGSPEIGNIDGSYEINYNTNTLDWTLPLVTSSNPSGSLEFKAECDDVNQLYPVIVKFTSQRLQNPIDVSDVHLVDMSQPVNFEKESRSRIEITIN</sequence>
<comment type="subunit">
    <text evidence="2 10">Oligomeric complex that consists of at least the alpha, beta, beta', gamma, delta, epsilon and zeta subunits.</text>
</comment>
<reference evidence="14 15" key="1">
    <citation type="submission" date="2016-04" db="EMBL/GenBank/DDBJ databases">
        <title>Evolutionary innovation and constraint leading to complex multicellularity in the Ascomycota.</title>
        <authorList>
            <person name="Cisse O."/>
            <person name="Nguyen A."/>
            <person name="Hewitt D.A."/>
            <person name="Jedd G."/>
            <person name="Stajich J.E."/>
        </authorList>
    </citation>
    <scope>NUCLEOTIDE SEQUENCE [LARGE SCALE GENOMIC DNA]</scope>
    <source>
        <strain evidence="14 15">DAH-3</strain>
    </source>
</reference>
<evidence type="ECO:0000313" key="14">
    <source>
        <dbReference type="EMBL" id="OLL27018.1"/>
    </source>
</evidence>
<protein>
    <recommendedName>
        <fullName evidence="10">Coatomer subunit delta</fullName>
    </recommendedName>
</protein>
<evidence type="ECO:0000313" key="15">
    <source>
        <dbReference type="Proteomes" id="UP000186594"/>
    </source>
</evidence>
<dbReference type="CDD" id="cd09254">
    <property type="entry name" value="AP_delta-COPI_MHD"/>
    <property type="match status" value="1"/>
</dbReference>
<dbReference type="Proteomes" id="UP000186594">
    <property type="component" value="Unassembled WGS sequence"/>
</dbReference>
<feature type="compositionally biased region" description="Low complexity" evidence="12">
    <location>
        <begin position="196"/>
        <end position="205"/>
    </location>
</feature>
<dbReference type="GO" id="GO:0006888">
    <property type="term" value="P:endoplasmic reticulum to Golgi vesicle-mediated transport"/>
    <property type="evidence" value="ECO:0007669"/>
    <property type="project" value="TreeGrafter"/>
</dbReference>
<evidence type="ECO:0000256" key="10">
    <source>
        <dbReference type="RuleBase" id="RU364018"/>
    </source>
</evidence>